<comment type="caution">
    <text evidence="5">The sequence shown here is derived from an EMBL/GenBank/DDBJ whole genome shotgun (WGS) entry which is preliminary data.</text>
</comment>
<feature type="compositionally biased region" description="Polar residues" evidence="1">
    <location>
        <begin position="469"/>
        <end position="482"/>
    </location>
</feature>
<feature type="compositionally biased region" description="Polar residues" evidence="1">
    <location>
        <begin position="416"/>
        <end position="461"/>
    </location>
</feature>
<dbReference type="InterPro" id="IPR013229">
    <property type="entry name" value="PEGA"/>
</dbReference>
<reference evidence="5 6" key="1">
    <citation type="journal article" date="2018" name="ISME J.">
        <title>A methanotrophic archaeon couples anaerobic oxidation of methane to Fe(III) reduction.</title>
        <authorList>
            <person name="Cai C."/>
            <person name="Leu A.O."/>
            <person name="Xie G.J."/>
            <person name="Guo J."/>
            <person name="Feng Y."/>
            <person name="Zhao J.X."/>
            <person name="Tyson G.W."/>
            <person name="Yuan Z."/>
            <person name="Hu S."/>
        </authorList>
    </citation>
    <scope>NUCLEOTIDE SEQUENCE [LARGE SCALE GENOMIC DNA]</scope>
    <source>
        <strain evidence="5">FeB_12</strain>
    </source>
</reference>
<evidence type="ECO:0000313" key="6">
    <source>
        <dbReference type="Proteomes" id="UP000250918"/>
    </source>
</evidence>
<feature type="compositionally biased region" description="Low complexity" evidence="1">
    <location>
        <begin position="491"/>
        <end position="507"/>
    </location>
</feature>
<dbReference type="EMBL" id="PQAP01000001">
    <property type="protein sequence ID" value="PWB76421.1"/>
    <property type="molecule type" value="Genomic_DNA"/>
</dbReference>
<feature type="region of interest" description="Disordered" evidence="1">
    <location>
        <begin position="370"/>
        <end position="541"/>
    </location>
</feature>
<dbReference type="InterPro" id="IPR025493">
    <property type="entry name" value="DUF4384"/>
</dbReference>
<evidence type="ECO:0000259" key="3">
    <source>
        <dbReference type="Pfam" id="PF08308"/>
    </source>
</evidence>
<dbReference type="Pfam" id="PF14326">
    <property type="entry name" value="DUF4384"/>
    <property type="match status" value="1"/>
</dbReference>
<gene>
    <name evidence="5" type="ORF">C3F09_00180</name>
</gene>
<feature type="domain" description="PEGA" evidence="3">
    <location>
        <begin position="228"/>
        <end position="281"/>
    </location>
</feature>
<feature type="compositionally biased region" description="Gly residues" evidence="1">
    <location>
        <begin position="529"/>
        <end position="541"/>
    </location>
</feature>
<keyword evidence="2" id="KW-0732">Signal</keyword>
<organism evidence="5 6">
    <name type="scientific">candidate division GN15 bacterium</name>
    <dbReference type="NCBI Taxonomy" id="2072418"/>
    <lineage>
        <taxon>Bacteria</taxon>
        <taxon>candidate division GN15</taxon>
    </lineage>
</organism>
<accession>A0A855XCD3</accession>
<evidence type="ECO:0000256" key="2">
    <source>
        <dbReference type="SAM" id="SignalP"/>
    </source>
</evidence>
<protein>
    <recommendedName>
        <fullName evidence="7">DUF4384 domain-containing protein</fullName>
    </recommendedName>
</protein>
<dbReference type="Proteomes" id="UP000250918">
    <property type="component" value="Unassembled WGS sequence"/>
</dbReference>
<evidence type="ECO:0000259" key="4">
    <source>
        <dbReference type="Pfam" id="PF14326"/>
    </source>
</evidence>
<feature type="signal peptide" evidence="2">
    <location>
        <begin position="1"/>
        <end position="28"/>
    </location>
</feature>
<evidence type="ECO:0000313" key="5">
    <source>
        <dbReference type="EMBL" id="PWB76421.1"/>
    </source>
</evidence>
<evidence type="ECO:0000256" key="1">
    <source>
        <dbReference type="SAM" id="MobiDB-lite"/>
    </source>
</evidence>
<feature type="chain" id="PRO_5032780510" description="DUF4384 domain-containing protein" evidence="2">
    <location>
        <begin position="29"/>
        <end position="541"/>
    </location>
</feature>
<name>A0A855XCD3_9BACT</name>
<evidence type="ECO:0008006" key="7">
    <source>
        <dbReference type="Google" id="ProtNLM"/>
    </source>
</evidence>
<dbReference type="PANTHER" id="PTHR36194:SF1">
    <property type="entry name" value="S-LAYER-LIKE PROTEIN"/>
    <property type="match status" value="1"/>
</dbReference>
<dbReference type="Pfam" id="PF08308">
    <property type="entry name" value="PEGA"/>
    <property type="match status" value="1"/>
</dbReference>
<dbReference type="PANTHER" id="PTHR36194">
    <property type="entry name" value="S-LAYER-LIKE PROTEIN"/>
    <property type="match status" value="1"/>
</dbReference>
<sequence length="541" mass="60773">MDDMFTKARKWIVALLALLVLTVPAINAQDLQRSDDDNQDYGQDRDYNRGDRTRIDRYLDAELWTNHSDDEFYIGDNIVLNYRVNEDAFVAVYSVDSRGRVRMLFPSDPGDDNYVRGGVTYRLPSGNDNYDLSVSGPEGTESIQIIASRERFPLPDWYRGGLQSDASDRDEYMDWLNTEYFVRYDGQRFAYDRVRIYVNEWEPDYFRPVYHPVYPHWSVCGNVYFDYPWGASVYIDGIYWGCTPMYIPTILVGWHTFTVYDPWGHCWENDVHIVRNHTVILDRTVIFPRATVVSKYKEVRRIGYRDPVTNGYPNFHQVIANKTVLSGGGRITASTPLTRERLEQLDKSYTPQPKRYARSVVPIEKTDRGWEAKGVGDNSGRRTFTGNTYRDGANSGAKSYTPGANERSRRVDVGSTERSTYRTDNNTGNKSGNVETRQNDGSKQQSSSGYNQKRSDGNTGRSGEVQHRTPVQPSGGNKSGTVSSGGESRKSSGSGTSGNSGNSGQSNRTEAKSKSSGGGERQQPAGKSGSDGGGHRSGGRR</sequence>
<dbReference type="AlphaFoldDB" id="A0A855XCD3"/>
<proteinExistence type="predicted"/>
<feature type="domain" description="DUF4384" evidence="4">
    <location>
        <begin position="72"/>
        <end position="150"/>
    </location>
</feature>